<reference evidence="1" key="1">
    <citation type="journal article" date="2015" name="Genome Biol. Evol.">
        <title>Organellar Genomes of White Spruce (Picea glauca): Assembly and Annotation.</title>
        <authorList>
            <person name="Jackman S.D."/>
            <person name="Warren R.L."/>
            <person name="Gibb E.A."/>
            <person name="Vandervalk B.P."/>
            <person name="Mohamadi H."/>
            <person name="Chu J."/>
            <person name="Raymond A."/>
            <person name="Pleasance S."/>
            <person name="Coope R."/>
            <person name="Wildung M.R."/>
            <person name="Ritland C.E."/>
            <person name="Bousquet J."/>
            <person name="Jones S.J."/>
            <person name="Bohlmann J."/>
            <person name="Birol I."/>
        </authorList>
    </citation>
    <scope>NUCLEOTIDE SEQUENCE [LARGE SCALE GENOMIC DNA]</scope>
    <source>
        <tissue evidence="1">Flushing bud</tissue>
    </source>
</reference>
<dbReference type="AlphaFoldDB" id="A0A124GMD4"/>
<name>A0A124GMD4_PICGL</name>
<protein>
    <submittedName>
        <fullName evidence="1">Uncharacterized protein</fullName>
    </submittedName>
</protein>
<dbReference type="EMBL" id="LKAM01000020">
    <property type="protein sequence ID" value="KUM45321.1"/>
    <property type="molecule type" value="Genomic_DNA"/>
</dbReference>
<accession>A0A124GMD4</accession>
<sequence>MPILDFTYICRCQYVTSLPVRLGKLVDALCHIYLESMSSTTEPRKEGSIVQAPITINGTFSRNICLFARGRRGASQLLPSTDLS</sequence>
<proteinExistence type="predicted"/>
<comment type="caution">
    <text evidence="1">The sequence shown here is derived from an EMBL/GenBank/DDBJ whole genome shotgun (WGS) entry which is preliminary data.</text>
</comment>
<evidence type="ECO:0000313" key="1">
    <source>
        <dbReference type="EMBL" id="KUM45321.1"/>
    </source>
</evidence>
<gene>
    <name evidence="1" type="ORF">ABT39_MTgene3394</name>
</gene>
<keyword evidence="1" id="KW-0496">Mitochondrion</keyword>
<organism evidence="1">
    <name type="scientific">Picea glauca</name>
    <name type="common">White spruce</name>
    <name type="synonym">Pinus glauca</name>
    <dbReference type="NCBI Taxonomy" id="3330"/>
    <lineage>
        <taxon>Eukaryota</taxon>
        <taxon>Viridiplantae</taxon>
        <taxon>Streptophyta</taxon>
        <taxon>Embryophyta</taxon>
        <taxon>Tracheophyta</taxon>
        <taxon>Spermatophyta</taxon>
        <taxon>Pinopsida</taxon>
        <taxon>Pinidae</taxon>
        <taxon>Conifers I</taxon>
        <taxon>Pinales</taxon>
        <taxon>Pinaceae</taxon>
        <taxon>Picea</taxon>
    </lineage>
</organism>
<geneLocation type="mitochondrion" evidence="1"/>